<name>A0A9Q7SAS4_9MYCO</name>
<evidence type="ECO:0000313" key="1">
    <source>
        <dbReference type="EMBL" id="SHW88392.1"/>
    </source>
</evidence>
<sequence length="120" mass="13799">MLGRTRVQLQKARNRYRGRDIEQLLAQKRSSAAELAQVVQADIACYGSWTPQEIAIALDRSLDRHRSRTTLGTNPHIRARAAIQVPRRLIAVRHEVADVRVWEPIAQWTFHAQVRCPNQL</sequence>
<gene>
    <name evidence="1" type="ORF">SAMEA2275694_00618</name>
</gene>
<protein>
    <submittedName>
        <fullName evidence="1">Uncharacterized protein</fullName>
    </submittedName>
</protein>
<dbReference type="Proteomes" id="UP000185183">
    <property type="component" value="Unassembled WGS sequence"/>
</dbReference>
<reference evidence="1 2" key="1">
    <citation type="submission" date="2016-11" db="EMBL/GenBank/DDBJ databases">
        <authorList>
            <consortium name="Pathogen Informatics"/>
        </authorList>
    </citation>
    <scope>NUCLEOTIDE SEQUENCE [LARGE SCALE GENOMIC DNA]</scope>
    <source>
        <strain evidence="1 2">968</strain>
    </source>
</reference>
<evidence type="ECO:0000313" key="2">
    <source>
        <dbReference type="Proteomes" id="UP000185183"/>
    </source>
</evidence>
<accession>A0A9Q7SAS4</accession>
<proteinExistence type="predicted"/>
<comment type="caution">
    <text evidence="1">The sequence shown here is derived from an EMBL/GenBank/DDBJ whole genome shotgun (WGS) entry which is preliminary data.</text>
</comment>
<dbReference type="EMBL" id="FSFA01000001">
    <property type="protein sequence ID" value="SHW88392.1"/>
    <property type="molecule type" value="Genomic_DNA"/>
</dbReference>
<dbReference type="AlphaFoldDB" id="A0A9Q7SAS4"/>
<organism evidence="1 2">
    <name type="scientific">Mycobacteroides abscessus subsp. bolletii</name>
    <dbReference type="NCBI Taxonomy" id="319705"/>
    <lineage>
        <taxon>Bacteria</taxon>
        <taxon>Bacillati</taxon>
        <taxon>Actinomycetota</taxon>
        <taxon>Actinomycetes</taxon>
        <taxon>Mycobacteriales</taxon>
        <taxon>Mycobacteriaceae</taxon>
        <taxon>Mycobacteroides</taxon>
        <taxon>Mycobacteroides abscessus</taxon>
    </lineage>
</organism>